<dbReference type="Pfam" id="PF11107">
    <property type="entry name" value="FANCF"/>
    <property type="match status" value="1"/>
</dbReference>
<dbReference type="GO" id="GO:0043240">
    <property type="term" value="C:Fanconi anaemia nuclear complex"/>
    <property type="evidence" value="ECO:0000318"/>
    <property type="project" value="GO_Central"/>
</dbReference>
<dbReference type="GO" id="GO:0006974">
    <property type="term" value="P:DNA damage response"/>
    <property type="evidence" value="ECO:0000318"/>
    <property type="project" value="GO_Central"/>
</dbReference>
<name>A0A022S0V0_ERYGU</name>
<proteinExistence type="predicted"/>
<organism evidence="1 2">
    <name type="scientific">Erythranthe guttata</name>
    <name type="common">Yellow monkey flower</name>
    <name type="synonym">Mimulus guttatus</name>
    <dbReference type="NCBI Taxonomy" id="4155"/>
    <lineage>
        <taxon>Eukaryota</taxon>
        <taxon>Viridiplantae</taxon>
        <taxon>Streptophyta</taxon>
        <taxon>Embryophyta</taxon>
        <taxon>Tracheophyta</taxon>
        <taxon>Spermatophyta</taxon>
        <taxon>Magnoliopsida</taxon>
        <taxon>eudicotyledons</taxon>
        <taxon>Gunneridae</taxon>
        <taxon>Pentapetalae</taxon>
        <taxon>asterids</taxon>
        <taxon>lamiids</taxon>
        <taxon>Lamiales</taxon>
        <taxon>Phrymaceae</taxon>
        <taxon>Erythranthe</taxon>
    </lineage>
</organism>
<evidence type="ECO:0000313" key="2">
    <source>
        <dbReference type="Proteomes" id="UP000030748"/>
    </source>
</evidence>
<dbReference type="EMBL" id="KI630171">
    <property type="protein sequence ID" value="EYU46407.1"/>
    <property type="molecule type" value="Genomic_DNA"/>
</dbReference>
<dbReference type="STRING" id="4155.A0A022S0V0"/>
<dbReference type="Proteomes" id="UP000030748">
    <property type="component" value="Unassembled WGS sequence"/>
</dbReference>
<dbReference type="GO" id="GO:0036297">
    <property type="term" value="P:interstrand cross-link repair"/>
    <property type="evidence" value="ECO:0007669"/>
    <property type="project" value="InterPro"/>
</dbReference>
<evidence type="ECO:0000313" key="1">
    <source>
        <dbReference type="EMBL" id="EYU46407.1"/>
    </source>
</evidence>
<dbReference type="InterPro" id="IPR035428">
    <property type="entry name" value="FANCF"/>
</dbReference>
<sequence>MGWSYPESSMADLIKLIETFIDMLILASGYQSSGRLAHWDSHNIIKCFHWALFLENVSKKLTSSIDYEASVKELDAALYELTCNPHFPQGLARLSCSTLGRSRDLLLEHLVLTLPLRDSHLKAIMSASVEMDFSKRLDNDCVDVYVEKLMRIPLNAPSLSESGNFVVDSNIPYQDAVRSGRRDDLSDVEFSASVVRQLGRRQLSVSCSSAVETGLEKLSKIIGQSMNDEVECTSNTEPRKHSACQIAEELPVDSVIWSGWRSKSLSYMLDKRTIRLLSGASLIFSAPEDQWAQTFKRLDTSAENDDTCEIIELLLLGCIADGWSALIEHLMSVSYDSPTVSMLYHQVFNLQPGNSVNLPLKGLVNPKFLFSTINSVDLNQEKSVVEYLEVLLSRQLNQLWKLSPVLAAVAIPSWSQLFRSYLHELEGQIRGTCTAT</sequence>
<protein>
    <submittedName>
        <fullName evidence="1">Uncharacterized protein</fullName>
    </submittedName>
</protein>
<keyword evidence="2" id="KW-1185">Reference proteome</keyword>
<dbReference type="eggNOG" id="ENOG502QS1T">
    <property type="taxonomic scope" value="Eukaryota"/>
</dbReference>
<dbReference type="PANTHER" id="PTHR14449">
    <property type="entry name" value="FANCONI ANEMIA GROUP F PROTEIN FANCF"/>
    <property type="match status" value="1"/>
</dbReference>
<accession>A0A022S0V0</accession>
<dbReference type="AlphaFoldDB" id="A0A022S0V0"/>
<feature type="non-terminal residue" evidence="1">
    <location>
        <position position="436"/>
    </location>
</feature>
<reference evidence="1 2" key="1">
    <citation type="journal article" date="2013" name="Proc. Natl. Acad. Sci. U.S.A.">
        <title>Fine-scale variation in meiotic recombination in Mimulus inferred from population shotgun sequencing.</title>
        <authorList>
            <person name="Hellsten U."/>
            <person name="Wright K.M."/>
            <person name="Jenkins J."/>
            <person name="Shu S."/>
            <person name="Yuan Y."/>
            <person name="Wessler S.R."/>
            <person name="Schmutz J."/>
            <person name="Willis J.H."/>
            <person name="Rokhsar D.S."/>
        </authorList>
    </citation>
    <scope>NUCLEOTIDE SEQUENCE [LARGE SCALE GENOMIC DNA]</scope>
    <source>
        <strain evidence="2">cv. DUN x IM62</strain>
    </source>
</reference>
<dbReference type="PANTHER" id="PTHR14449:SF2">
    <property type="entry name" value="FANCONI ANEMIA GROUP F PROTEIN"/>
    <property type="match status" value="1"/>
</dbReference>
<gene>
    <name evidence="1" type="ORF">MIMGU_mgv1a017685mg</name>
</gene>